<evidence type="ECO:0000313" key="5">
    <source>
        <dbReference type="Proteomes" id="UP001457282"/>
    </source>
</evidence>
<sequence length="651" mass="71904">MNYENYDPSFPDQPVVDLYLPLWANLPAFRYKPAFIWVEDDSPDPKCDQSSTSLTYSQLNDSVQRISYHLLNTMPLQRRDTVVILCSPGLELVETIFGSQRAGLLAVPISPPDLFSPKQNYHHLVRVLSQTKPKAAIAHPTFIAAVHHFISSSSNTKLVHMLQNLHWISTDDIKIGARNLNLQFSPSSYEGCKPDELYLIQYTSGATGIPKPVLVTAGSAAHNVRTARKSYDLHPNSVIVSWLPQYHDCGLMFLLLTIVSGATCVLTSPGAFVKRPRIWLELITNFRATCTPVPSFTLPLVVKRGGVKKGTSPINLGSMKNLIIINEPIYKEAVEEFADVFGPYGLSPSCISPSYGLAENCTFVSTAWRFNSSNVPLTSHNKLLPSARLGYSREDDVVQEDMDIVVVNEEAREAVEDGTEGEIWVSSPSNASGYLGHPSLTREVYHGRLRNKVSKCYVRTGDRGVVKGEERFLFVTGRCVDVIKLQNDREIHPHYIETAAQNSSPGFIRAGCLAALKIENTIVVVAEMQRSDQKDVGILRKICQGVREGVVKEEGVEVGVVVLVKCGSVPKTTSGKIQRWEARDKLVGGKMSVLMEMAFGVHYSFSTFGRRSVDEDSNERKGGGRKVEGSDQDILLSYSGATSRPSLLSLL</sequence>
<evidence type="ECO:0000313" key="4">
    <source>
        <dbReference type="EMBL" id="KAK9947068.1"/>
    </source>
</evidence>
<accession>A0AAW1YHI2</accession>
<dbReference type="Gene3D" id="3.30.300.30">
    <property type="match status" value="1"/>
</dbReference>
<name>A0AAW1YHI2_RUBAR</name>
<gene>
    <name evidence="4" type="ORF">M0R45_012505</name>
</gene>
<dbReference type="AlphaFoldDB" id="A0AAW1YHI2"/>
<dbReference type="InterPro" id="IPR000873">
    <property type="entry name" value="AMP-dep_synth/lig_dom"/>
</dbReference>
<evidence type="ECO:0000259" key="3">
    <source>
        <dbReference type="Pfam" id="PF00501"/>
    </source>
</evidence>
<dbReference type="PANTHER" id="PTHR22754">
    <property type="entry name" value="DISCO-INTERACTING PROTEIN 2 DIP2 -RELATED"/>
    <property type="match status" value="1"/>
</dbReference>
<dbReference type="InterPro" id="IPR042099">
    <property type="entry name" value="ANL_N_sf"/>
</dbReference>
<dbReference type="Pfam" id="PF00501">
    <property type="entry name" value="AMP-binding"/>
    <property type="match status" value="1"/>
</dbReference>
<comment type="subcellular location">
    <subcellularLocation>
        <location evidence="1">Cytoplasm</location>
    </subcellularLocation>
</comment>
<protein>
    <recommendedName>
        <fullName evidence="3">AMP-dependent synthetase/ligase domain-containing protein</fullName>
    </recommendedName>
</protein>
<keyword evidence="2" id="KW-0963">Cytoplasm</keyword>
<dbReference type="SUPFAM" id="SSF56801">
    <property type="entry name" value="Acetyl-CoA synthetase-like"/>
    <property type="match status" value="1"/>
</dbReference>
<feature type="domain" description="AMP-dependent synthetase/ligase" evidence="3">
    <location>
        <begin position="37"/>
        <end position="435"/>
    </location>
</feature>
<dbReference type="PANTHER" id="PTHR22754:SF40">
    <property type="entry name" value="OS01G0636300 PROTEIN"/>
    <property type="match status" value="1"/>
</dbReference>
<proteinExistence type="predicted"/>
<dbReference type="Proteomes" id="UP001457282">
    <property type="component" value="Unassembled WGS sequence"/>
</dbReference>
<keyword evidence="5" id="KW-1185">Reference proteome</keyword>
<dbReference type="EMBL" id="JBEDUW010000002">
    <property type="protein sequence ID" value="KAK9947068.1"/>
    <property type="molecule type" value="Genomic_DNA"/>
</dbReference>
<dbReference type="Gene3D" id="3.40.50.12780">
    <property type="entry name" value="N-terminal domain of ligase-like"/>
    <property type="match status" value="1"/>
</dbReference>
<evidence type="ECO:0000256" key="1">
    <source>
        <dbReference type="ARBA" id="ARBA00004496"/>
    </source>
</evidence>
<dbReference type="InterPro" id="IPR045851">
    <property type="entry name" value="AMP-bd_C_sf"/>
</dbReference>
<evidence type="ECO:0000256" key="2">
    <source>
        <dbReference type="ARBA" id="ARBA00022490"/>
    </source>
</evidence>
<organism evidence="4 5">
    <name type="scientific">Rubus argutus</name>
    <name type="common">Southern blackberry</name>
    <dbReference type="NCBI Taxonomy" id="59490"/>
    <lineage>
        <taxon>Eukaryota</taxon>
        <taxon>Viridiplantae</taxon>
        <taxon>Streptophyta</taxon>
        <taxon>Embryophyta</taxon>
        <taxon>Tracheophyta</taxon>
        <taxon>Spermatophyta</taxon>
        <taxon>Magnoliopsida</taxon>
        <taxon>eudicotyledons</taxon>
        <taxon>Gunneridae</taxon>
        <taxon>Pentapetalae</taxon>
        <taxon>rosids</taxon>
        <taxon>fabids</taxon>
        <taxon>Rosales</taxon>
        <taxon>Rosaceae</taxon>
        <taxon>Rosoideae</taxon>
        <taxon>Rosoideae incertae sedis</taxon>
        <taxon>Rubus</taxon>
    </lineage>
</organism>
<reference evidence="4 5" key="1">
    <citation type="journal article" date="2023" name="G3 (Bethesda)">
        <title>A chromosome-length genome assembly and annotation of blackberry (Rubus argutus, cv. 'Hillquist').</title>
        <authorList>
            <person name="Bruna T."/>
            <person name="Aryal R."/>
            <person name="Dudchenko O."/>
            <person name="Sargent D.J."/>
            <person name="Mead D."/>
            <person name="Buti M."/>
            <person name="Cavallini A."/>
            <person name="Hytonen T."/>
            <person name="Andres J."/>
            <person name="Pham M."/>
            <person name="Weisz D."/>
            <person name="Mascagni F."/>
            <person name="Usai G."/>
            <person name="Natali L."/>
            <person name="Bassil N."/>
            <person name="Fernandez G.E."/>
            <person name="Lomsadze A."/>
            <person name="Armour M."/>
            <person name="Olukolu B."/>
            <person name="Poorten T."/>
            <person name="Britton C."/>
            <person name="Davik J."/>
            <person name="Ashrafi H."/>
            <person name="Aiden E.L."/>
            <person name="Borodovsky M."/>
            <person name="Worthington M."/>
        </authorList>
    </citation>
    <scope>NUCLEOTIDE SEQUENCE [LARGE SCALE GENOMIC DNA]</scope>
    <source>
        <strain evidence="4">PI 553951</strain>
    </source>
</reference>
<dbReference type="GO" id="GO:0005737">
    <property type="term" value="C:cytoplasm"/>
    <property type="evidence" value="ECO:0007669"/>
    <property type="project" value="UniProtKB-SubCell"/>
</dbReference>
<comment type="caution">
    <text evidence="4">The sequence shown here is derived from an EMBL/GenBank/DDBJ whole genome shotgun (WGS) entry which is preliminary data.</text>
</comment>